<organism evidence="3 4">
    <name type="scientific">Monoraphidium neglectum</name>
    <dbReference type="NCBI Taxonomy" id="145388"/>
    <lineage>
        <taxon>Eukaryota</taxon>
        <taxon>Viridiplantae</taxon>
        <taxon>Chlorophyta</taxon>
        <taxon>core chlorophytes</taxon>
        <taxon>Chlorophyceae</taxon>
        <taxon>CS clade</taxon>
        <taxon>Sphaeropleales</taxon>
        <taxon>Selenastraceae</taxon>
        <taxon>Monoraphidium</taxon>
    </lineage>
</organism>
<protein>
    <recommendedName>
        <fullName evidence="2">DUF1771 domain-containing protein</fullName>
    </recommendedName>
</protein>
<dbReference type="Proteomes" id="UP000054498">
    <property type="component" value="Unassembled WGS sequence"/>
</dbReference>
<proteinExistence type="predicted"/>
<dbReference type="KEGG" id="mng:MNEG_11412"/>
<gene>
    <name evidence="3" type="ORF">MNEG_11412</name>
</gene>
<evidence type="ECO:0000313" key="4">
    <source>
        <dbReference type="Proteomes" id="UP000054498"/>
    </source>
</evidence>
<dbReference type="SMART" id="SM01162">
    <property type="entry name" value="DUF1771"/>
    <property type="match status" value="1"/>
</dbReference>
<evidence type="ECO:0000256" key="1">
    <source>
        <dbReference type="SAM" id="MobiDB-lite"/>
    </source>
</evidence>
<evidence type="ECO:0000313" key="3">
    <source>
        <dbReference type="EMBL" id="KIY96552.1"/>
    </source>
</evidence>
<feature type="domain" description="DUF1771" evidence="2">
    <location>
        <begin position="15"/>
        <end position="80"/>
    </location>
</feature>
<evidence type="ECO:0000259" key="2">
    <source>
        <dbReference type="SMART" id="SM01162"/>
    </source>
</evidence>
<sequence>MGNILNTPADAGPATAQQLRAGAGEQARLRNAAFERSRAAYAAGDHAGAKYYSQQGKMHAAKMQALNARAADAAYDGAARGCV</sequence>
<accession>A0A0D2J9W0</accession>
<dbReference type="GeneID" id="25728672"/>
<keyword evidence="4" id="KW-1185">Reference proteome</keyword>
<reference evidence="3 4" key="1">
    <citation type="journal article" date="2013" name="BMC Genomics">
        <title>Reconstruction of the lipid metabolism for the microalga Monoraphidium neglectum from its genome sequence reveals characteristics suitable for biofuel production.</title>
        <authorList>
            <person name="Bogen C."/>
            <person name="Al-Dilaimi A."/>
            <person name="Albersmeier A."/>
            <person name="Wichmann J."/>
            <person name="Grundmann M."/>
            <person name="Rupp O."/>
            <person name="Lauersen K.J."/>
            <person name="Blifernez-Klassen O."/>
            <person name="Kalinowski J."/>
            <person name="Goesmann A."/>
            <person name="Mussgnug J.H."/>
            <person name="Kruse O."/>
        </authorList>
    </citation>
    <scope>NUCLEOTIDE SEQUENCE [LARGE SCALE GENOMIC DNA]</scope>
    <source>
        <strain evidence="3 4">SAG 48.87</strain>
    </source>
</reference>
<name>A0A0D2J9W0_9CHLO</name>
<dbReference type="RefSeq" id="XP_013895572.1">
    <property type="nucleotide sequence ID" value="XM_014040118.1"/>
</dbReference>
<dbReference type="Pfam" id="PF08590">
    <property type="entry name" value="DUF1771"/>
    <property type="match status" value="1"/>
</dbReference>
<dbReference type="AlphaFoldDB" id="A0A0D2J9W0"/>
<dbReference type="EMBL" id="KK102948">
    <property type="protein sequence ID" value="KIY96552.1"/>
    <property type="molecule type" value="Genomic_DNA"/>
</dbReference>
<dbReference type="InterPro" id="IPR013899">
    <property type="entry name" value="DUF1771"/>
</dbReference>
<feature type="region of interest" description="Disordered" evidence="1">
    <location>
        <begin position="1"/>
        <end position="23"/>
    </location>
</feature>